<dbReference type="InterPro" id="IPR009057">
    <property type="entry name" value="Homeodomain-like_sf"/>
</dbReference>
<dbReference type="GO" id="GO:0003677">
    <property type="term" value="F:DNA binding"/>
    <property type="evidence" value="ECO:0007669"/>
    <property type="project" value="UniProtKB-UniRule"/>
</dbReference>
<feature type="DNA-binding region" description="H-T-H motif" evidence="2">
    <location>
        <begin position="44"/>
        <end position="63"/>
    </location>
</feature>
<keyword evidence="1 2" id="KW-0238">DNA-binding</keyword>
<dbReference type="Pfam" id="PF00440">
    <property type="entry name" value="TetR_N"/>
    <property type="match status" value="1"/>
</dbReference>
<evidence type="ECO:0000259" key="3">
    <source>
        <dbReference type="PROSITE" id="PS50977"/>
    </source>
</evidence>
<organism evidence="4 5">
    <name type="scientific">Lysinibacter cavernae</name>
    <dbReference type="NCBI Taxonomy" id="1640652"/>
    <lineage>
        <taxon>Bacteria</taxon>
        <taxon>Bacillati</taxon>
        <taxon>Actinomycetota</taxon>
        <taxon>Actinomycetes</taxon>
        <taxon>Micrococcales</taxon>
        <taxon>Microbacteriaceae</taxon>
        <taxon>Lysinibacter</taxon>
    </lineage>
</organism>
<sequence>MTDQPRPSAAPELGLRERKQRELRRAIEAIAVDLVSQHTYDTVSVDMICEAADVSQRTFFNYFGTKENAVMGDEPPRVSDEQIAAIVDDPRDDTLDVLFTFLANLNNLTQHDRTMREKRREIVFRNPELMKSLFARMDALEEVLSDAVSRRLQRMRGLAESTAALREEARMNVNVVGSLLKFSTDVWLQESDPASTIVALSEARRLAARVLAPSAST</sequence>
<dbReference type="RefSeq" id="WP_167151817.1">
    <property type="nucleotide sequence ID" value="NZ_JAAMOX010000003.1"/>
</dbReference>
<comment type="caution">
    <text evidence="4">The sequence shown here is derived from an EMBL/GenBank/DDBJ whole genome shotgun (WGS) entry which is preliminary data.</text>
</comment>
<reference evidence="4 5" key="1">
    <citation type="submission" date="2020-02" db="EMBL/GenBank/DDBJ databases">
        <title>Sequencing the genomes of 1000 actinobacteria strains.</title>
        <authorList>
            <person name="Klenk H.-P."/>
        </authorList>
    </citation>
    <scope>NUCLEOTIDE SEQUENCE [LARGE SCALE GENOMIC DNA]</scope>
    <source>
        <strain evidence="4 5">DSM 27960</strain>
    </source>
</reference>
<protein>
    <submittedName>
        <fullName evidence="4">AcrR family transcriptional regulator</fullName>
    </submittedName>
</protein>
<dbReference type="EMBL" id="JAAMOX010000003">
    <property type="protein sequence ID" value="NIH54979.1"/>
    <property type="molecule type" value="Genomic_DNA"/>
</dbReference>
<evidence type="ECO:0000313" key="4">
    <source>
        <dbReference type="EMBL" id="NIH54979.1"/>
    </source>
</evidence>
<dbReference type="Gene3D" id="1.10.10.60">
    <property type="entry name" value="Homeodomain-like"/>
    <property type="match status" value="1"/>
</dbReference>
<dbReference type="PROSITE" id="PS50977">
    <property type="entry name" value="HTH_TETR_2"/>
    <property type="match status" value="1"/>
</dbReference>
<evidence type="ECO:0000256" key="1">
    <source>
        <dbReference type="ARBA" id="ARBA00023125"/>
    </source>
</evidence>
<dbReference type="InterPro" id="IPR001647">
    <property type="entry name" value="HTH_TetR"/>
</dbReference>
<evidence type="ECO:0000256" key="2">
    <source>
        <dbReference type="PROSITE-ProRule" id="PRU00335"/>
    </source>
</evidence>
<dbReference type="SUPFAM" id="SSF46689">
    <property type="entry name" value="Homeodomain-like"/>
    <property type="match status" value="1"/>
</dbReference>
<dbReference type="Proteomes" id="UP000541033">
    <property type="component" value="Unassembled WGS sequence"/>
</dbReference>
<proteinExistence type="predicted"/>
<feature type="domain" description="HTH tetR-type" evidence="3">
    <location>
        <begin position="21"/>
        <end position="81"/>
    </location>
</feature>
<dbReference type="AlphaFoldDB" id="A0A7X5R3J0"/>
<accession>A0A7X5R3J0</accession>
<gene>
    <name evidence="4" type="ORF">FHX76_002894</name>
</gene>
<name>A0A7X5R3J0_9MICO</name>
<keyword evidence="5" id="KW-1185">Reference proteome</keyword>
<evidence type="ECO:0000313" key="5">
    <source>
        <dbReference type="Proteomes" id="UP000541033"/>
    </source>
</evidence>
<dbReference type="Gene3D" id="1.10.357.10">
    <property type="entry name" value="Tetracycline Repressor, domain 2"/>
    <property type="match status" value="1"/>
</dbReference>